<protein>
    <submittedName>
        <fullName evidence="7">Crotonase/enoyl-CoA hydratase family protein</fullName>
    </submittedName>
</protein>
<dbReference type="InterPro" id="IPR018376">
    <property type="entry name" value="Enoyl-CoA_hyd/isom_CS"/>
</dbReference>
<dbReference type="PANTHER" id="PTHR43149">
    <property type="entry name" value="ENOYL-COA HYDRATASE"/>
    <property type="match status" value="1"/>
</dbReference>
<evidence type="ECO:0000256" key="2">
    <source>
        <dbReference type="ARBA" id="ARBA00005254"/>
    </source>
</evidence>
<name>A0ABW4N7S3_9SPHN</name>
<comment type="pathway">
    <text evidence="1">Lipid metabolism; fatty acid beta-oxidation.</text>
</comment>
<keyword evidence="5" id="KW-0413">Isomerase</keyword>
<dbReference type="InterPro" id="IPR045002">
    <property type="entry name" value="Ech1-like"/>
</dbReference>
<evidence type="ECO:0000313" key="8">
    <source>
        <dbReference type="Proteomes" id="UP001597283"/>
    </source>
</evidence>
<evidence type="ECO:0000256" key="5">
    <source>
        <dbReference type="ARBA" id="ARBA00023235"/>
    </source>
</evidence>
<dbReference type="InterPro" id="IPR001753">
    <property type="entry name" value="Enoyl-CoA_hydra/iso"/>
</dbReference>
<evidence type="ECO:0000256" key="1">
    <source>
        <dbReference type="ARBA" id="ARBA00005005"/>
    </source>
</evidence>
<dbReference type="NCBIfam" id="NF005699">
    <property type="entry name" value="PRK07509.1"/>
    <property type="match status" value="1"/>
</dbReference>
<dbReference type="InterPro" id="IPR014748">
    <property type="entry name" value="Enoyl-CoA_hydra_C"/>
</dbReference>
<dbReference type="PROSITE" id="PS00166">
    <property type="entry name" value="ENOYL_COA_HYDRATASE"/>
    <property type="match status" value="1"/>
</dbReference>
<organism evidence="7 8">
    <name type="scientific">Sphingomonas floccifaciens</name>
    <dbReference type="NCBI Taxonomy" id="1844115"/>
    <lineage>
        <taxon>Bacteria</taxon>
        <taxon>Pseudomonadati</taxon>
        <taxon>Pseudomonadota</taxon>
        <taxon>Alphaproteobacteria</taxon>
        <taxon>Sphingomonadales</taxon>
        <taxon>Sphingomonadaceae</taxon>
        <taxon>Sphingomonas</taxon>
    </lineage>
</organism>
<evidence type="ECO:0000313" key="7">
    <source>
        <dbReference type="EMBL" id="MFD1786079.1"/>
    </source>
</evidence>
<dbReference type="InterPro" id="IPR029045">
    <property type="entry name" value="ClpP/crotonase-like_dom_sf"/>
</dbReference>
<evidence type="ECO:0000256" key="4">
    <source>
        <dbReference type="ARBA" id="ARBA00023098"/>
    </source>
</evidence>
<dbReference type="CDD" id="cd06558">
    <property type="entry name" value="crotonase-like"/>
    <property type="match status" value="1"/>
</dbReference>
<evidence type="ECO:0000256" key="6">
    <source>
        <dbReference type="RuleBase" id="RU003707"/>
    </source>
</evidence>
<dbReference type="PANTHER" id="PTHR43149:SF1">
    <property type="entry name" value="DELTA(3,5)-DELTA(2,4)-DIENOYL-COA ISOMERASE, MITOCHONDRIAL"/>
    <property type="match status" value="1"/>
</dbReference>
<evidence type="ECO:0000256" key="3">
    <source>
        <dbReference type="ARBA" id="ARBA00022832"/>
    </source>
</evidence>
<sequence>MTEPARVTIAIDAGIADVRLNRPAKMNALDPAMFAGLIDAIDRIGADRSVRAVVLSSEGATFCAGLDMASMASAGDGVDLTARTHGLANDFQQVAWGWRTLAVPVIAAVHGIAFGGGLQVASGADMMLVHPDARLSVMEVKWGIVPDMAGFALWRGRVRDDALRELAYTAREFSGAEAVALGFALRTADDPHAEATALARSIAGRNPHAIRAIKRLANDAVEADAADILMEESVEQAALLRSPNQMEAVMANMQKRAARFVD</sequence>
<keyword evidence="3" id="KW-0276">Fatty acid metabolism</keyword>
<gene>
    <name evidence="7" type="ORF">ACFSC3_00695</name>
</gene>
<comment type="similarity">
    <text evidence="2 6">Belongs to the enoyl-CoA hydratase/isomerase family.</text>
</comment>
<keyword evidence="8" id="KW-1185">Reference proteome</keyword>
<dbReference type="RefSeq" id="WP_380937722.1">
    <property type="nucleotide sequence ID" value="NZ_JBHUFC010000001.1"/>
</dbReference>
<dbReference type="Gene3D" id="1.10.12.10">
    <property type="entry name" value="Lyase 2-enoyl-coa Hydratase, Chain A, domain 2"/>
    <property type="match status" value="1"/>
</dbReference>
<dbReference type="Pfam" id="PF00378">
    <property type="entry name" value="ECH_1"/>
    <property type="match status" value="1"/>
</dbReference>
<dbReference type="SUPFAM" id="SSF52096">
    <property type="entry name" value="ClpP/crotonase"/>
    <property type="match status" value="1"/>
</dbReference>
<comment type="caution">
    <text evidence="7">The sequence shown here is derived from an EMBL/GenBank/DDBJ whole genome shotgun (WGS) entry which is preliminary data.</text>
</comment>
<reference evidence="8" key="1">
    <citation type="journal article" date="2019" name="Int. J. Syst. Evol. Microbiol.">
        <title>The Global Catalogue of Microorganisms (GCM) 10K type strain sequencing project: providing services to taxonomists for standard genome sequencing and annotation.</title>
        <authorList>
            <consortium name="The Broad Institute Genomics Platform"/>
            <consortium name="The Broad Institute Genome Sequencing Center for Infectious Disease"/>
            <person name="Wu L."/>
            <person name="Ma J."/>
        </authorList>
    </citation>
    <scope>NUCLEOTIDE SEQUENCE [LARGE SCALE GENOMIC DNA]</scope>
    <source>
        <strain evidence="8">Q85</strain>
    </source>
</reference>
<dbReference type="EMBL" id="JBHUFC010000001">
    <property type="protein sequence ID" value="MFD1786079.1"/>
    <property type="molecule type" value="Genomic_DNA"/>
</dbReference>
<dbReference type="Gene3D" id="3.90.226.10">
    <property type="entry name" value="2-enoyl-CoA Hydratase, Chain A, domain 1"/>
    <property type="match status" value="1"/>
</dbReference>
<proteinExistence type="inferred from homology"/>
<accession>A0ABW4N7S3</accession>
<keyword evidence="4" id="KW-0443">Lipid metabolism</keyword>
<dbReference type="Proteomes" id="UP001597283">
    <property type="component" value="Unassembled WGS sequence"/>
</dbReference>